<dbReference type="HOGENOM" id="CLU_2906307_0_0_1"/>
<name>E9HEW9_DAPPU</name>
<protein>
    <submittedName>
        <fullName evidence="2">Uncharacterized protein</fullName>
    </submittedName>
</protein>
<dbReference type="KEGG" id="dpx:DAPPUDRAFT_258186"/>
<keyword evidence="3" id="KW-1185">Reference proteome</keyword>
<sequence>MYVDWPLLQLGLNTPRRYLPPPDGTTTAAVRTAAAKNFPKIPAPLGGDVGQGQYTRRTEDTA</sequence>
<gene>
    <name evidence="2" type="ORF">DAPPUDRAFT_258186</name>
</gene>
<feature type="region of interest" description="Disordered" evidence="1">
    <location>
        <begin position="39"/>
        <end position="62"/>
    </location>
</feature>
<reference evidence="2 3" key="1">
    <citation type="journal article" date="2011" name="Science">
        <title>The ecoresponsive genome of Daphnia pulex.</title>
        <authorList>
            <person name="Colbourne J.K."/>
            <person name="Pfrender M.E."/>
            <person name="Gilbert D."/>
            <person name="Thomas W.K."/>
            <person name="Tucker A."/>
            <person name="Oakley T.H."/>
            <person name="Tokishita S."/>
            <person name="Aerts A."/>
            <person name="Arnold G.J."/>
            <person name="Basu M.K."/>
            <person name="Bauer D.J."/>
            <person name="Caceres C.E."/>
            <person name="Carmel L."/>
            <person name="Casola C."/>
            <person name="Choi J.H."/>
            <person name="Detter J.C."/>
            <person name="Dong Q."/>
            <person name="Dusheyko S."/>
            <person name="Eads B.D."/>
            <person name="Frohlich T."/>
            <person name="Geiler-Samerotte K.A."/>
            <person name="Gerlach D."/>
            <person name="Hatcher P."/>
            <person name="Jogdeo S."/>
            <person name="Krijgsveld J."/>
            <person name="Kriventseva E.V."/>
            <person name="Kultz D."/>
            <person name="Laforsch C."/>
            <person name="Lindquist E."/>
            <person name="Lopez J."/>
            <person name="Manak J.R."/>
            <person name="Muller J."/>
            <person name="Pangilinan J."/>
            <person name="Patwardhan R.P."/>
            <person name="Pitluck S."/>
            <person name="Pritham E.J."/>
            <person name="Rechtsteiner A."/>
            <person name="Rho M."/>
            <person name="Rogozin I.B."/>
            <person name="Sakarya O."/>
            <person name="Salamov A."/>
            <person name="Schaack S."/>
            <person name="Shapiro H."/>
            <person name="Shiga Y."/>
            <person name="Skalitzky C."/>
            <person name="Smith Z."/>
            <person name="Souvorov A."/>
            <person name="Sung W."/>
            <person name="Tang Z."/>
            <person name="Tsuchiya D."/>
            <person name="Tu H."/>
            <person name="Vos H."/>
            <person name="Wang M."/>
            <person name="Wolf Y.I."/>
            <person name="Yamagata H."/>
            <person name="Yamada T."/>
            <person name="Ye Y."/>
            <person name="Shaw J.R."/>
            <person name="Andrews J."/>
            <person name="Crease T.J."/>
            <person name="Tang H."/>
            <person name="Lucas S.M."/>
            <person name="Robertson H.M."/>
            <person name="Bork P."/>
            <person name="Koonin E.V."/>
            <person name="Zdobnov E.M."/>
            <person name="Grigoriev I.V."/>
            <person name="Lynch M."/>
            <person name="Boore J.L."/>
        </authorList>
    </citation>
    <scope>NUCLEOTIDE SEQUENCE [LARGE SCALE GENOMIC DNA]</scope>
</reference>
<dbReference type="Proteomes" id="UP000000305">
    <property type="component" value="Unassembled WGS sequence"/>
</dbReference>
<evidence type="ECO:0000256" key="1">
    <source>
        <dbReference type="SAM" id="MobiDB-lite"/>
    </source>
</evidence>
<dbReference type="InParanoid" id="E9HEW9"/>
<organism evidence="2 3">
    <name type="scientific">Daphnia pulex</name>
    <name type="common">Water flea</name>
    <dbReference type="NCBI Taxonomy" id="6669"/>
    <lineage>
        <taxon>Eukaryota</taxon>
        <taxon>Metazoa</taxon>
        <taxon>Ecdysozoa</taxon>
        <taxon>Arthropoda</taxon>
        <taxon>Crustacea</taxon>
        <taxon>Branchiopoda</taxon>
        <taxon>Diplostraca</taxon>
        <taxon>Cladocera</taxon>
        <taxon>Anomopoda</taxon>
        <taxon>Daphniidae</taxon>
        <taxon>Daphnia</taxon>
    </lineage>
</organism>
<accession>E9HEW9</accession>
<dbReference type="AlphaFoldDB" id="E9HEW9"/>
<evidence type="ECO:0000313" key="3">
    <source>
        <dbReference type="Proteomes" id="UP000000305"/>
    </source>
</evidence>
<evidence type="ECO:0000313" key="2">
    <source>
        <dbReference type="EMBL" id="EFX69670.1"/>
    </source>
</evidence>
<proteinExistence type="predicted"/>
<dbReference type="EMBL" id="GL732632">
    <property type="protein sequence ID" value="EFX69670.1"/>
    <property type="molecule type" value="Genomic_DNA"/>
</dbReference>